<dbReference type="Pfam" id="PF00583">
    <property type="entry name" value="Acetyltransf_1"/>
    <property type="match status" value="1"/>
</dbReference>
<dbReference type="GO" id="GO:0016747">
    <property type="term" value="F:acyltransferase activity, transferring groups other than amino-acyl groups"/>
    <property type="evidence" value="ECO:0007669"/>
    <property type="project" value="InterPro"/>
</dbReference>
<dbReference type="InParanoid" id="A0A2S8SX30"/>
<keyword evidence="2" id="KW-0689">Ribosomal protein</keyword>
<keyword evidence="3" id="KW-1185">Reference proteome</keyword>
<comment type="caution">
    <text evidence="2">The sequence shown here is derived from an EMBL/GenBank/DDBJ whole genome shotgun (WGS) entry which is preliminary data.</text>
</comment>
<dbReference type="SUPFAM" id="SSF55729">
    <property type="entry name" value="Acyl-CoA N-acyltransferases (Nat)"/>
    <property type="match status" value="1"/>
</dbReference>
<reference evidence="2 3" key="1">
    <citation type="journal article" date="2018" name="Syst. Appl. Microbiol.">
        <title>Abditibacterium utsteinense sp. nov., the first cultivated member of candidate phylum FBP, isolated from ice-free Antarctic soil samples.</title>
        <authorList>
            <person name="Tahon G."/>
            <person name="Tytgat B."/>
            <person name="Lebbe L."/>
            <person name="Carlier A."/>
            <person name="Willems A."/>
        </authorList>
    </citation>
    <scope>NUCLEOTIDE SEQUENCE [LARGE SCALE GENOMIC DNA]</scope>
    <source>
        <strain evidence="2 3">LMG 29911</strain>
    </source>
</reference>
<name>A0A2S8SX30_9BACT</name>
<evidence type="ECO:0000259" key="1">
    <source>
        <dbReference type="PROSITE" id="PS51186"/>
    </source>
</evidence>
<dbReference type="GO" id="GO:0005840">
    <property type="term" value="C:ribosome"/>
    <property type="evidence" value="ECO:0007669"/>
    <property type="project" value="UniProtKB-KW"/>
</dbReference>
<sequence>MLLSVQPANSSDFPAIIELQERNHLSNLAENARDDGFVTTYLDTPKLEFLRAQNGLFIAKIGAELAGFACAQNWDLSGTNAFHRAVLSGFPLNLKNSAITAENSFLYGPVCVAASFRGRGILGDLIEAVKAAFRPRYNFGVSFIDHRNLRSLAAHTRKLGFQIVGELPFDDTIYHVLGFSTSSSL</sequence>
<dbReference type="Gene3D" id="3.40.630.30">
    <property type="match status" value="1"/>
</dbReference>
<dbReference type="AlphaFoldDB" id="A0A2S8SX30"/>
<accession>A0A2S8SX30</accession>
<gene>
    <name evidence="2" type="ORF">B1R32_10195</name>
</gene>
<dbReference type="InterPro" id="IPR016181">
    <property type="entry name" value="Acyl_CoA_acyltransferase"/>
</dbReference>
<proteinExistence type="predicted"/>
<dbReference type="OrthoDB" id="5109343at2"/>
<evidence type="ECO:0000313" key="2">
    <source>
        <dbReference type="EMBL" id="PQV65355.1"/>
    </source>
</evidence>
<evidence type="ECO:0000313" key="3">
    <source>
        <dbReference type="Proteomes" id="UP000237684"/>
    </source>
</evidence>
<dbReference type="InterPro" id="IPR000182">
    <property type="entry name" value="GNAT_dom"/>
</dbReference>
<protein>
    <submittedName>
        <fullName evidence="2">Ribosomal protein S18 acetylase RimI</fullName>
    </submittedName>
</protein>
<dbReference type="EMBL" id="NIGF01000001">
    <property type="protein sequence ID" value="PQV65355.1"/>
    <property type="molecule type" value="Genomic_DNA"/>
</dbReference>
<dbReference type="RefSeq" id="WP_123580199.1">
    <property type="nucleotide sequence ID" value="NZ_NIGF01000001.1"/>
</dbReference>
<feature type="domain" description="N-acetyltransferase" evidence="1">
    <location>
        <begin position="3"/>
        <end position="180"/>
    </location>
</feature>
<dbReference type="PROSITE" id="PS51186">
    <property type="entry name" value="GNAT"/>
    <property type="match status" value="1"/>
</dbReference>
<keyword evidence="2" id="KW-0687">Ribonucleoprotein</keyword>
<organism evidence="2 3">
    <name type="scientific">Abditibacterium utsteinense</name>
    <dbReference type="NCBI Taxonomy" id="1960156"/>
    <lineage>
        <taxon>Bacteria</taxon>
        <taxon>Pseudomonadati</taxon>
        <taxon>Abditibacteriota</taxon>
        <taxon>Abditibacteriia</taxon>
        <taxon>Abditibacteriales</taxon>
        <taxon>Abditibacteriaceae</taxon>
        <taxon>Abditibacterium</taxon>
    </lineage>
</organism>
<dbReference type="Proteomes" id="UP000237684">
    <property type="component" value="Unassembled WGS sequence"/>
</dbReference>